<reference evidence="2 3" key="1">
    <citation type="submission" date="2021-06" db="EMBL/GenBank/DDBJ databases">
        <authorList>
            <person name="Palmer J.M."/>
        </authorList>
    </citation>
    <scope>NUCLEOTIDE SEQUENCE [LARGE SCALE GENOMIC DNA]</scope>
    <source>
        <strain evidence="2 3">GA_2019</strain>
        <tissue evidence="2">Muscle</tissue>
    </source>
</reference>
<comment type="caution">
    <text evidence="2">The sequence shown here is derived from an EMBL/GenBank/DDBJ whole genome shotgun (WGS) entry which is preliminary data.</text>
</comment>
<feature type="non-terminal residue" evidence="2">
    <location>
        <position position="1"/>
    </location>
</feature>
<dbReference type="Proteomes" id="UP001476798">
    <property type="component" value="Unassembled WGS sequence"/>
</dbReference>
<proteinExistence type="predicted"/>
<evidence type="ECO:0000256" key="1">
    <source>
        <dbReference type="SAM" id="MobiDB-lite"/>
    </source>
</evidence>
<evidence type="ECO:0000313" key="2">
    <source>
        <dbReference type="EMBL" id="MEQ2179770.1"/>
    </source>
</evidence>
<feature type="region of interest" description="Disordered" evidence="1">
    <location>
        <begin position="51"/>
        <end position="82"/>
    </location>
</feature>
<name>A0ABV0P8H2_9TELE</name>
<gene>
    <name evidence="2" type="ORF">GOODEAATRI_028563</name>
</gene>
<protein>
    <recommendedName>
        <fullName evidence="4">Maturase R</fullName>
    </recommendedName>
</protein>
<evidence type="ECO:0000313" key="3">
    <source>
        <dbReference type="Proteomes" id="UP001476798"/>
    </source>
</evidence>
<dbReference type="EMBL" id="JAHRIO010063963">
    <property type="protein sequence ID" value="MEQ2179770.1"/>
    <property type="molecule type" value="Genomic_DNA"/>
</dbReference>
<organism evidence="2 3">
    <name type="scientific">Goodea atripinnis</name>
    <dbReference type="NCBI Taxonomy" id="208336"/>
    <lineage>
        <taxon>Eukaryota</taxon>
        <taxon>Metazoa</taxon>
        <taxon>Chordata</taxon>
        <taxon>Craniata</taxon>
        <taxon>Vertebrata</taxon>
        <taxon>Euteleostomi</taxon>
        <taxon>Actinopterygii</taxon>
        <taxon>Neopterygii</taxon>
        <taxon>Teleostei</taxon>
        <taxon>Neoteleostei</taxon>
        <taxon>Acanthomorphata</taxon>
        <taxon>Ovalentaria</taxon>
        <taxon>Atherinomorphae</taxon>
        <taxon>Cyprinodontiformes</taxon>
        <taxon>Goodeidae</taxon>
        <taxon>Goodea</taxon>
    </lineage>
</organism>
<sequence length="280" mass="31396">GFSQLPLISQYSLRKQPYNNLKNKFTWLSDAGHRLLNLLFMYNPQRSLRAGVDADVPTPSKQASSSSGGEQLQEEEQSLRRTMTAPWSELPVLSFLTMQTMGSSSLSLGTSIQVISMAAGSPGEHGVKRSSTITWVLLRDGPRTCREKRWGALDRISKLHVYISLEGLNFSTLNPRERRCGVREPLLYLFKVGSRLDLPDWLHESVPNNDADVSARVAVRFARELPQVGVAQAVRRVAKMKSKHLGPGRFLRKRDVNPLLKSDATEDKVNWTFSSGEDVF</sequence>
<keyword evidence="3" id="KW-1185">Reference proteome</keyword>
<evidence type="ECO:0008006" key="4">
    <source>
        <dbReference type="Google" id="ProtNLM"/>
    </source>
</evidence>
<accession>A0ABV0P8H2</accession>